<evidence type="ECO:0000256" key="1">
    <source>
        <dbReference type="ARBA" id="ARBA00004123"/>
    </source>
</evidence>
<dbReference type="STRING" id="32507.ENSNBRP00000003918"/>
<dbReference type="InterPro" id="IPR054596">
    <property type="entry name" value="PARP14_WWE"/>
</dbReference>
<proteinExistence type="inferred from homology"/>
<evidence type="ECO:0000256" key="7">
    <source>
        <dbReference type="RuleBase" id="RU362114"/>
    </source>
</evidence>
<keyword evidence="10" id="KW-1185">Reference proteome</keyword>
<dbReference type="Pfam" id="PF00644">
    <property type="entry name" value="PARP"/>
    <property type="match status" value="1"/>
</dbReference>
<evidence type="ECO:0000313" key="10">
    <source>
        <dbReference type="Proteomes" id="UP000261580"/>
    </source>
</evidence>
<reference evidence="9" key="1">
    <citation type="submission" date="2025-08" db="UniProtKB">
        <authorList>
            <consortium name="Ensembl"/>
        </authorList>
    </citation>
    <scope>IDENTIFICATION</scope>
</reference>
<dbReference type="GO" id="GO:0005737">
    <property type="term" value="C:cytoplasm"/>
    <property type="evidence" value="ECO:0007669"/>
    <property type="project" value="TreeGrafter"/>
</dbReference>
<comment type="subcellular location">
    <subcellularLocation>
        <location evidence="1">Nucleus</location>
    </subcellularLocation>
</comment>
<sequence length="287" mass="32076">MTIRDIIRKVERAENSKTQALLVSSLVEWQYPNHSGSMVPFDIYTNLKLEEALEKKQKVKIKINNEMYTADPGLRKAVSAKRPPMELFRKDMKDDTALPLPSCWEDMKGDLVKLFALTQGSQEYNDVEQELTKNRLRVNIISVCSQSGAKNKHKNNEKLLFHGTKAKSVDLINNKGFNRSYAGTNGAVIGKGSYFAVNPNYSAQGYASPDAKGHKRMYQAKVLVGDYIQGRQGMITPPAKSGSASDLYDSVTDNVSNPSMFVVFNDIQAYPEYLITFTGSATTVQHF</sequence>
<dbReference type="EC" id="2.4.2.-" evidence="7"/>
<dbReference type="Ensembl" id="ENSNBRT00000004048.1">
    <property type="protein sequence ID" value="ENSNBRP00000003918.1"/>
    <property type="gene ID" value="ENSNBRG00000003116.1"/>
</dbReference>
<keyword evidence="2 7" id="KW-0328">Glycosyltransferase</keyword>
<keyword evidence="3 7" id="KW-0808">Transferase</keyword>
<dbReference type="Bgee" id="ENSNBRG00000003116">
    <property type="expression patterns" value="Expressed in blood and 7 other cell types or tissues"/>
</dbReference>
<accession>A0A3Q4GBX0</accession>
<dbReference type="Proteomes" id="UP000261580">
    <property type="component" value="Unassembled WGS sequence"/>
</dbReference>
<dbReference type="InterPro" id="IPR037197">
    <property type="entry name" value="WWE_dom_sf"/>
</dbReference>
<dbReference type="InterPro" id="IPR052056">
    <property type="entry name" value="Mono-ARTD/PARP"/>
</dbReference>
<evidence type="ECO:0000256" key="4">
    <source>
        <dbReference type="ARBA" id="ARBA00023027"/>
    </source>
</evidence>
<dbReference type="InterPro" id="IPR012317">
    <property type="entry name" value="Poly(ADP-ribose)pol_cat_dom"/>
</dbReference>
<dbReference type="CDD" id="cd01439">
    <property type="entry name" value="TCCD_inducible_PARP_like"/>
    <property type="match status" value="1"/>
</dbReference>
<dbReference type="SUPFAM" id="SSF117839">
    <property type="entry name" value="WWE domain"/>
    <property type="match status" value="1"/>
</dbReference>
<organism evidence="9 10">
    <name type="scientific">Neolamprologus brichardi</name>
    <name type="common">Fairy cichlid</name>
    <name type="synonym">Lamprologus brichardi</name>
    <dbReference type="NCBI Taxonomy" id="32507"/>
    <lineage>
        <taxon>Eukaryota</taxon>
        <taxon>Metazoa</taxon>
        <taxon>Chordata</taxon>
        <taxon>Craniata</taxon>
        <taxon>Vertebrata</taxon>
        <taxon>Euteleostomi</taxon>
        <taxon>Actinopterygii</taxon>
        <taxon>Neopterygii</taxon>
        <taxon>Teleostei</taxon>
        <taxon>Neoteleostei</taxon>
        <taxon>Acanthomorphata</taxon>
        <taxon>Ovalentaria</taxon>
        <taxon>Cichlomorphae</taxon>
        <taxon>Cichliformes</taxon>
        <taxon>Cichlidae</taxon>
        <taxon>African cichlids</taxon>
        <taxon>Pseudocrenilabrinae</taxon>
        <taxon>Lamprologini</taxon>
        <taxon>Neolamprologus</taxon>
    </lineage>
</organism>
<dbReference type="GO" id="GO:0070212">
    <property type="term" value="P:protein poly-ADP-ribosylation"/>
    <property type="evidence" value="ECO:0007669"/>
    <property type="project" value="TreeGrafter"/>
</dbReference>
<dbReference type="AlphaFoldDB" id="A0A3Q4GBX0"/>
<dbReference type="GO" id="GO:1990404">
    <property type="term" value="F:NAD+-protein mono-ADP-ribosyltransferase activity"/>
    <property type="evidence" value="ECO:0007669"/>
    <property type="project" value="TreeGrafter"/>
</dbReference>
<dbReference type="PROSITE" id="PS51059">
    <property type="entry name" value="PARP_CATALYTIC"/>
    <property type="match status" value="1"/>
</dbReference>
<evidence type="ECO:0000256" key="3">
    <source>
        <dbReference type="ARBA" id="ARBA00022679"/>
    </source>
</evidence>
<dbReference type="SUPFAM" id="SSF56399">
    <property type="entry name" value="ADP-ribosylation"/>
    <property type="match status" value="1"/>
</dbReference>
<dbReference type="GO" id="GO:0005634">
    <property type="term" value="C:nucleus"/>
    <property type="evidence" value="ECO:0007669"/>
    <property type="project" value="UniProtKB-SubCell"/>
</dbReference>
<evidence type="ECO:0000256" key="5">
    <source>
        <dbReference type="ARBA" id="ARBA00023242"/>
    </source>
</evidence>
<evidence type="ECO:0000256" key="2">
    <source>
        <dbReference type="ARBA" id="ARBA00022676"/>
    </source>
</evidence>
<comment type="similarity">
    <text evidence="6">Belongs to the ARTD/PARP family.</text>
</comment>
<dbReference type="Pfam" id="PF22005">
    <property type="entry name" value="WWE_1"/>
    <property type="match status" value="1"/>
</dbReference>
<dbReference type="GO" id="GO:0003714">
    <property type="term" value="F:transcription corepressor activity"/>
    <property type="evidence" value="ECO:0007669"/>
    <property type="project" value="TreeGrafter"/>
</dbReference>
<dbReference type="Gene3D" id="3.90.228.10">
    <property type="match status" value="1"/>
</dbReference>
<name>A0A3Q4GBX0_NEOBR</name>
<evidence type="ECO:0000313" key="9">
    <source>
        <dbReference type="Ensembl" id="ENSNBRP00000003918.1"/>
    </source>
</evidence>
<keyword evidence="5" id="KW-0539">Nucleus</keyword>
<keyword evidence="4 7" id="KW-0520">NAD</keyword>
<evidence type="ECO:0000259" key="8">
    <source>
        <dbReference type="PROSITE" id="PS51059"/>
    </source>
</evidence>
<reference evidence="9" key="2">
    <citation type="submission" date="2025-09" db="UniProtKB">
        <authorList>
            <consortium name="Ensembl"/>
        </authorList>
    </citation>
    <scope>IDENTIFICATION</scope>
</reference>
<feature type="domain" description="PARP catalytic" evidence="8">
    <location>
        <begin position="98"/>
        <end position="287"/>
    </location>
</feature>
<dbReference type="OMA" id="RMYQAKV"/>
<dbReference type="Gene3D" id="3.30.720.50">
    <property type="match status" value="1"/>
</dbReference>
<dbReference type="PANTHER" id="PTHR14453">
    <property type="entry name" value="PARP/ZINC FINGER CCCH TYPE DOMAIN CONTAINING PROTEIN"/>
    <property type="match status" value="1"/>
</dbReference>
<dbReference type="GO" id="GO:0010629">
    <property type="term" value="P:negative regulation of gene expression"/>
    <property type="evidence" value="ECO:0007669"/>
    <property type="project" value="TreeGrafter"/>
</dbReference>
<evidence type="ECO:0000256" key="6">
    <source>
        <dbReference type="ARBA" id="ARBA00024347"/>
    </source>
</evidence>
<dbReference type="PANTHER" id="PTHR14453:SF106">
    <property type="entry name" value="POLY [ADP-RIBOSE] POLYMERASE"/>
    <property type="match status" value="1"/>
</dbReference>
<dbReference type="GeneTree" id="ENSGT00940000165390"/>
<dbReference type="GO" id="GO:0003950">
    <property type="term" value="F:NAD+ poly-ADP-ribosyltransferase activity"/>
    <property type="evidence" value="ECO:0007669"/>
    <property type="project" value="UniProtKB-UniRule"/>
</dbReference>
<protein>
    <recommendedName>
        <fullName evidence="7">Poly [ADP-ribose] polymerase</fullName>
        <shortName evidence="7">PARP</shortName>
        <ecNumber evidence="7">2.4.2.-</ecNumber>
    </recommendedName>
</protein>